<name>A0A8E1WA41_9HYPH</name>
<keyword evidence="5" id="KW-1133">Transmembrane helix</keyword>
<evidence type="ECO:0000313" key="12">
    <source>
        <dbReference type="Proteomes" id="UP000532373"/>
    </source>
</evidence>
<evidence type="ECO:0000256" key="5">
    <source>
        <dbReference type="ARBA" id="ARBA00022989"/>
    </source>
</evidence>
<protein>
    <recommendedName>
        <fullName evidence="8">Regulator of SigK</fullName>
    </recommendedName>
    <alternativeName>
        <fullName evidence="7">Sigma-K anti-sigma factor RskA</fullName>
    </alternativeName>
</protein>
<feature type="domain" description="Anti-sigma K factor RskA C-terminal" evidence="10">
    <location>
        <begin position="107"/>
        <end position="230"/>
    </location>
</feature>
<dbReference type="GO" id="GO:0006417">
    <property type="term" value="P:regulation of translation"/>
    <property type="evidence" value="ECO:0007669"/>
    <property type="project" value="TreeGrafter"/>
</dbReference>
<evidence type="ECO:0000256" key="1">
    <source>
        <dbReference type="ARBA" id="ARBA00004167"/>
    </source>
</evidence>
<accession>A0A8E1WA41</accession>
<comment type="subcellular location">
    <subcellularLocation>
        <location evidence="2">Cell membrane</location>
    </subcellularLocation>
    <subcellularLocation>
        <location evidence="1">Membrane</location>
        <topology evidence="1">Single-pass membrane protein</topology>
    </subcellularLocation>
</comment>
<dbReference type="Pfam" id="PF10099">
    <property type="entry name" value="RskA_C"/>
    <property type="match status" value="1"/>
</dbReference>
<dbReference type="EMBL" id="JACHGI010000001">
    <property type="protein sequence ID" value="MBB6464188.1"/>
    <property type="molecule type" value="Genomic_DNA"/>
</dbReference>
<evidence type="ECO:0000256" key="8">
    <source>
        <dbReference type="ARBA" id="ARBA00030803"/>
    </source>
</evidence>
<keyword evidence="6" id="KW-0472">Membrane</keyword>
<keyword evidence="4" id="KW-0812">Transmembrane</keyword>
<dbReference type="AlphaFoldDB" id="A0A8E1WA41"/>
<reference evidence="11 12" key="1">
    <citation type="submission" date="2020-08" db="EMBL/GenBank/DDBJ databases">
        <title>Genomic Encyclopedia of Type Strains, Phase IV (KMG-IV): sequencing the most valuable type-strain genomes for metagenomic binning, comparative biology and taxonomic classification.</title>
        <authorList>
            <person name="Goeker M."/>
        </authorList>
    </citation>
    <scope>NUCLEOTIDE SEQUENCE [LARGE SCALE GENOMIC DNA]</scope>
    <source>
        <strain evidence="11 12">DSM 17454</strain>
    </source>
</reference>
<comment type="caution">
    <text evidence="11">The sequence shown here is derived from an EMBL/GenBank/DDBJ whole genome shotgun (WGS) entry which is preliminary data.</text>
</comment>
<dbReference type="RefSeq" id="WP_184766811.1">
    <property type="nucleotide sequence ID" value="NZ_JACHGI010000001.1"/>
</dbReference>
<evidence type="ECO:0000256" key="6">
    <source>
        <dbReference type="ARBA" id="ARBA00023136"/>
    </source>
</evidence>
<dbReference type="Gene3D" id="1.10.10.1320">
    <property type="entry name" value="Anti-sigma factor, zinc-finger domain"/>
    <property type="match status" value="1"/>
</dbReference>
<dbReference type="PANTHER" id="PTHR37461">
    <property type="entry name" value="ANTI-SIGMA-K FACTOR RSKA"/>
    <property type="match status" value="1"/>
</dbReference>
<evidence type="ECO:0000256" key="3">
    <source>
        <dbReference type="ARBA" id="ARBA00022475"/>
    </source>
</evidence>
<evidence type="ECO:0000256" key="2">
    <source>
        <dbReference type="ARBA" id="ARBA00004236"/>
    </source>
</evidence>
<feature type="compositionally biased region" description="Low complexity" evidence="9">
    <location>
        <begin position="87"/>
        <end position="97"/>
    </location>
</feature>
<evidence type="ECO:0000256" key="7">
    <source>
        <dbReference type="ARBA" id="ARBA00029829"/>
    </source>
</evidence>
<organism evidence="11 12">
    <name type="scientific">Aminobacter carboxidus</name>
    <dbReference type="NCBI Taxonomy" id="376165"/>
    <lineage>
        <taxon>Bacteria</taxon>
        <taxon>Pseudomonadati</taxon>
        <taxon>Pseudomonadota</taxon>
        <taxon>Alphaproteobacteria</taxon>
        <taxon>Hyphomicrobiales</taxon>
        <taxon>Phyllobacteriaceae</taxon>
        <taxon>Aminobacter</taxon>
    </lineage>
</organism>
<dbReference type="InterPro" id="IPR041916">
    <property type="entry name" value="Anti_sigma_zinc_sf"/>
</dbReference>
<evidence type="ECO:0000259" key="10">
    <source>
        <dbReference type="Pfam" id="PF10099"/>
    </source>
</evidence>
<proteinExistence type="predicted"/>
<dbReference type="PANTHER" id="PTHR37461:SF1">
    <property type="entry name" value="ANTI-SIGMA-K FACTOR RSKA"/>
    <property type="match status" value="1"/>
</dbReference>
<keyword evidence="3" id="KW-1003">Cell membrane</keyword>
<dbReference type="Proteomes" id="UP000532373">
    <property type="component" value="Unassembled WGS sequence"/>
</dbReference>
<evidence type="ECO:0000313" key="11">
    <source>
        <dbReference type="EMBL" id="MBB6464188.1"/>
    </source>
</evidence>
<dbReference type="GO" id="GO:0005886">
    <property type="term" value="C:plasma membrane"/>
    <property type="evidence" value="ECO:0007669"/>
    <property type="project" value="UniProtKB-SubCell"/>
</dbReference>
<sequence length="241" mass="25407">MSSDSERLAHAGDYVLGLLDDDARAEAERKMERDPKFAETVRRLAERMSSLDDTAKPADVPAGMWGEILGTIATLPQDHNGASPPEQSAANQNSATQAPPWRKLALAASLAAAFGLGYAGGFVMKTTPEPVVLVVLQTPDNTTGAVFEAFADNSLKIIPLADFDVPQNKIMQVWTLYDASVGPVSLGTLSSAEVTTLKGQALPVPAADQLYEITLEPRPGSPTGKPTGPILVKGFAKRPAG</sequence>
<evidence type="ECO:0000256" key="9">
    <source>
        <dbReference type="SAM" id="MobiDB-lite"/>
    </source>
</evidence>
<feature type="region of interest" description="Disordered" evidence="9">
    <location>
        <begin position="75"/>
        <end position="97"/>
    </location>
</feature>
<gene>
    <name evidence="11" type="ORF">HNQ96_000035</name>
</gene>
<dbReference type="InterPro" id="IPR018764">
    <property type="entry name" value="RskA_C"/>
</dbReference>
<dbReference type="GO" id="GO:0016989">
    <property type="term" value="F:sigma factor antagonist activity"/>
    <property type="evidence" value="ECO:0007669"/>
    <property type="project" value="TreeGrafter"/>
</dbReference>
<dbReference type="InterPro" id="IPR051474">
    <property type="entry name" value="Anti-sigma-K/W_factor"/>
</dbReference>
<evidence type="ECO:0000256" key="4">
    <source>
        <dbReference type="ARBA" id="ARBA00022692"/>
    </source>
</evidence>